<evidence type="ECO:0000259" key="2">
    <source>
        <dbReference type="Pfam" id="PF01636"/>
    </source>
</evidence>
<reference evidence="3 4" key="1">
    <citation type="submission" date="2020-10" db="EMBL/GenBank/DDBJ databases">
        <title>Bacillus sp. HD4P25, an endophyte from a halophyte.</title>
        <authorList>
            <person name="Sun J.-Q."/>
        </authorList>
    </citation>
    <scope>NUCLEOTIDE SEQUENCE [LARGE SCALE GENOMIC DNA]</scope>
    <source>
        <strain evidence="3 4">YIM 93174</strain>
    </source>
</reference>
<dbReference type="PANTHER" id="PTHR21064">
    <property type="entry name" value="AMINOGLYCOSIDE PHOSPHOTRANSFERASE DOMAIN-CONTAINING PROTEIN-RELATED"/>
    <property type="match status" value="1"/>
</dbReference>
<evidence type="ECO:0000313" key="4">
    <source>
        <dbReference type="Proteomes" id="UP001516662"/>
    </source>
</evidence>
<dbReference type="Pfam" id="PF01636">
    <property type="entry name" value="APH"/>
    <property type="match status" value="1"/>
</dbReference>
<dbReference type="Proteomes" id="UP001516662">
    <property type="component" value="Unassembled WGS sequence"/>
</dbReference>
<comment type="caution">
    <text evidence="3">The sequence shown here is derived from an EMBL/GenBank/DDBJ whole genome shotgun (WGS) entry which is preliminary data.</text>
</comment>
<comment type="similarity">
    <text evidence="1">Belongs to the pseudomonas-type ThrB family.</text>
</comment>
<dbReference type="InterPro" id="IPR050249">
    <property type="entry name" value="Pseudomonas-type_ThrB"/>
</dbReference>
<gene>
    <name evidence="3" type="ORF">IMZ08_14265</name>
</gene>
<sequence length="295" mass="35108">MEGNRSKLSGGFHNDVFLIEGEDIVERISESGKTEDMVLQELEWMNFLYERGVALPKPHMPLIVEEGRVRAYFQYIRGEHIDVTNKAHWNVTTFKQLGRILGKMHSLSKEFEIDKKHRPVWTVENPDVFGIRENLSPWMAEKYDRLMESLNTYVCTPDTFGLIHNDFHQGNVMINKEGRLVTIDFDECSFNWFAQDIGVIFYHAYWQHSSFNGEADTFSKTFLEHFFLGYQEENNLHKDVIKQIPTFLKLREIFLYQLFHKKWDMENLEEWQRYTIHDLEYKITHDVPYGGMTDF</sequence>
<dbReference type="PANTHER" id="PTHR21064:SF6">
    <property type="entry name" value="AMINOGLYCOSIDE PHOSPHOTRANSFERASE DOMAIN-CONTAINING PROTEIN"/>
    <property type="match status" value="1"/>
</dbReference>
<name>A0ABR9QL66_9BACI</name>
<protein>
    <submittedName>
        <fullName evidence="3">Phosphotransferase</fullName>
    </submittedName>
</protein>
<organism evidence="3 4">
    <name type="scientific">Litchfieldia luteola</name>
    <dbReference type="NCBI Taxonomy" id="682179"/>
    <lineage>
        <taxon>Bacteria</taxon>
        <taxon>Bacillati</taxon>
        <taxon>Bacillota</taxon>
        <taxon>Bacilli</taxon>
        <taxon>Bacillales</taxon>
        <taxon>Bacillaceae</taxon>
        <taxon>Litchfieldia</taxon>
    </lineage>
</organism>
<keyword evidence="4" id="KW-1185">Reference proteome</keyword>
<dbReference type="SUPFAM" id="SSF56112">
    <property type="entry name" value="Protein kinase-like (PK-like)"/>
    <property type="match status" value="1"/>
</dbReference>
<dbReference type="Gene3D" id="3.90.1200.10">
    <property type="match status" value="1"/>
</dbReference>
<feature type="domain" description="Aminoglycoside phosphotransferase" evidence="2">
    <location>
        <begin position="7"/>
        <end position="211"/>
    </location>
</feature>
<accession>A0ABR9QL66</accession>
<dbReference type="InterPro" id="IPR002575">
    <property type="entry name" value="Aminoglycoside_PTrfase"/>
</dbReference>
<proteinExistence type="inferred from homology"/>
<dbReference type="EMBL" id="JADCLJ010000021">
    <property type="protein sequence ID" value="MBE4909227.1"/>
    <property type="molecule type" value="Genomic_DNA"/>
</dbReference>
<dbReference type="RefSeq" id="WP_193537646.1">
    <property type="nucleotide sequence ID" value="NZ_JADCLJ010000021.1"/>
</dbReference>
<evidence type="ECO:0000313" key="3">
    <source>
        <dbReference type="EMBL" id="MBE4909227.1"/>
    </source>
</evidence>
<dbReference type="InterPro" id="IPR011009">
    <property type="entry name" value="Kinase-like_dom_sf"/>
</dbReference>
<evidence type="ECO:0000256" key="1">
    <source>
        <dbReference type="ARBA" id="ARBA00038240"/>
    </source>
</evidence>